<evidence type="ECO:0000256" key="1">
    <source>
        <dbReference type="ARBA" id="ARBA00022553"/>
    </source>
</evidence>
<protein>
    <submittedName>
        <fullName evidence="5">Response regulator</fullName>
    </submittedName>
</protein>
<dbReference type="CDD" id="cd00156">
    <property type="entry name" value="REC"/>
    <property type="match status" value="1"/>
</dbReference>
<dbReference type="InterPro" id="IPR050595">
    <property type="entry name" value="Bact_response_regulator"/>
</dbReference>
<feature type="region of interest" description="Disordered" evidence="3">
    <location>
        <begin position="140"/>
        <end position="161"/>
    </location>
</feature>
<feature type="domain" description="Response regulatory" evidence="4">
    <location>
        <begin position="20"/>
        <end position="137"/>
    </location>
</feature>
<evidence type="ECO:0000313" key="5">
    <source>
        <dbReference type="EMBL" id="MDN3568830.1"/>
    </source>
</evidence>
<proteinExistence type="predicted"/>
<dbReference type="Proteomes" id="UP001529369">
    <property type="component" value="Unassembled WGS sequence"/>
</dbReference>
<feature type="compositionally biased region" description="Basic and acidic residues" evidence="3">
    <location>
        <begin position="142"/>
        <end position="161"/>
    </location>
</feature>
<evidence type="ECO:0000256" key="2">
    <source>
        <dbReference type="PROSITE-ProRule" id="PRU00169"/>
    </source>
</evidence>
<name>A0ABT8AGG2_9PROT</name>
<gene>
    <name evidence="5" type="ORF">QWZ14_31010</name>
</gene>
<evidence type="ECO:0000259" key="4">
    <source>
        <dbReference type="PROSITE" id="PS50110"/>
    </source>
</evidence>
<dbReference type="EMBL" id="JAUFPN010000308">
    <property type="protein sequence ID" value="MDN3568830.1"/>
    <property type="molecule type" value="Genomic_DNA"/>
</dbReference>
<feature type="modified residue" description="4-aspartylphosphate" evidence="2">
    <location>
        <position position="70"/>
    </location>
</feature>
<dbReference type="Pfam" id="PF00072">
    <property type="entry name" value="Response_reg"/>
    <property type="match status" value="1"/>
</dbReference>
<dbReference type="PANTHER" id="PTHR44591:SF21">
    <property type="entry name" value="TWO-COMPONENT RESPONSE REGULATOR"/>
    <property type="match status" value="1"/>
</dbReference>
<dbReference type="RefSeq" id="WP_290320951.1">
    <property type="nucleotide sequence ID" value="NZ_JAUFPN010000308.1"/>
</dbReference>
<dbReference type="PROSITE" id="PS50110">
    <property type="entry name" value="RESPONSE_REGULATORY"/>
    <property type="match status" value="1"/>
</dbReference>
<dbReference type="SUPFAM" id="SSF52172">
    <property type="entry name" value="CheY-like"/>
    <property type="match status" value="1"/>
</dbReference>
<dbReference type="InterPro" id="IPR011006">
    <property type="entry name" value="CheY-like_superfamily"/>
</dbReference>
<keyword evidence="1 2" id="KW-0597">Phosphoprotein</keyword>
<evidence type="ECO:0000256" key="3">
    <source>
        <dbReference type="SAM" id="MobiDB-lite"/>
    </source>
</evidence>
<dbReference type="SMART" id="SM00448">
    <property type="entry name" value="REC"/>
    <property type="match status" value="1"/>
</dbReference>
<sequence>MTLGDQVPVQASEEPSRKPLVLVIEDEVLIAMLMEQILIDAGYAVVAAFTGEEALSKATSIDRISLVVTDLRLAYGIDGRSVLRELRANCPSLPAVVVTGFGQWLHEADLRGVGGPTARLMKPFVAEELVACVAGLLSDPAARPDRRDRRSRASDPRDASP</sequence>
<dbReference type="Gene3D" id="3.40.50.2300">
    <property type="match status" value="1"/>
</dbReference>
<comment type="caution">
    <text evidence="5">The sequence shown here is derived from an EMBL/GenBank/DDBJ whole genome shotgun (WGS) entry which is preliminary data.</text>
</comment>
<dbReference type="PANTHER" id="PTHR44591">
    <property type="entry name" value="STRESS RESPONSE REGULATOR PROTEIN 1"/>
    <property type="match status" value="1"/>
</dbReference>
<organism evidence="5 6">
    <name type="scientific">Paeniroseomonas aquatica</name>
    <dbReference type="NCBI Taxonomy" id="373043"/>
    <lineage>
        <taxon>Bacteria</taxon>
        <taxon>Pseudomonadati</taxon>
        <taxon>Pseudomonadota</taxon>
        <taxon>Alphaproteobacteria</taxon>
        <taxon>Acetobacterales</taxon>
        <taxon>Acetobacteraceae</taxon>
        <taxon>Paeniroseomonas</taxon>
    </lineage>
</organism>
<dbReference type="InterPro" id="IPR001789">
    <property type="entry name" value="Sig_transdc_resp-reg_receiver"/>
</dbReference>
<evidence type="ECO:0000313" key="6">
    <source>
        <dbReference type="Proteomes" id="UP001529369"/>
    </source>
</evidence>
<keyword evidence="6" id="KW-1185">Reference proteome</keyword>
<reference evidence="6" key="1">
    <citation type="journal article" date="2019" name="Int. J. Syst. Evol. Microbiol.">
        <title>The Global Catalogue of Microorganisms (GCM) 10K type strain sequencing project: providing services to taxonomists for standard genome sequencing and annotation.</title>
        <authorList>
            <consortium name="The Broad Institute Genomics Platform"/>
            <consortium name="The Broad Institute Genome Sequencing Center for Infectious Disease"/>
            <person name="Wu L."/>
            <person name="Ma J."/>
        </authorList>
    </citation>
    <scope>NUCLEOTIDE SEQUENCE [LARGE SCALE GENOMIC DNA]</scope>
    <source>
        <strain evidence="6">CECT 7131</strain>
    </source>
</reference>
<accession>A0ABT8AGG2</accession>